<dbReference type="SUPFAM" id="SSF52047">
    <property type="entry name" value="RNI-like"/>
    <property type="match status" value="1"/>
</dbReference>
<evidence type="ECO:0000313" key="2">
    <source>
        <dbReference type="EMBL" id="TVY57600.1"/>
    </source>
</evidence>
<evidence type="ECO:0000313" key="3">
    <source>
        <dbReference type="Proteomes" id="UP000481288"/>
    </source>
</evidence>
<dbReference type="EMBL" id="QGMG01000083">
    <property type="protein sequence ID" value="TVY57600.1"/>
    <property type="molecule type" value="Genomic_DNA"/>
</dbReference>
<keyword evidence="3" id="KW-1185">Reference proteome</keyword>
<feature type="region of interest" description="Disordered" evidence="1">
    <location>
        <begin position="1"/>
        <end position="44"/>
    </location>
</feature>
<dbReference type="Gene3D" id="3.80.10.10">
    <property type="entry name" value="Ribonuclease Inhibitor"/>
    <property type="match status" value="1"/>
</dbReference>
<dbReference type="Proteomes" id="UP000481288">
    <property type="component" value="Unassembled WGS sequence"/>
</dbReference>
<dbReference type="AlphaFoldDB" id="A0A7D8UU50"/>
<evidence type="ECO:0000256" key="1">
    <source>
        <dbReference type="SAM" id="MobiDB-lite"/>
    </source>
</evidence>
<accession>A0A7D8UU50</accession>
<name>A0A7D8UU50_9HELO</name>
<gene>
    <name evidence="2" type="ORF">LCER1_G002098</name>
</gene>
<dbReference type="InterPro" id="IPR032675">
    <property type="entry name" value="LRR_dom_sf"/>
</dbReference>
<dbReference type="OrthoDB" id="550575at2759"/>
<proteinExistence type="predicted"/>
<comment type="caution">
    <text evidence="2">The sequence shown here is derived from an EMBL/GenBank/DDBJ whole genome shotgun (WGS) entry which is preliminary data.</text>
</comment>
<organism evidence="2 3">
    <name type="scientific">Lachnellula cervina</name>
    <dbReference type="NCBI Taxonomy" id="1316786"/>
    <lineage>
        <taxon>Eukaryota</taxon>
        <taxon>Fungi</taxon>
        <taxon>Dikarya</taxon>
        <taxon>Ascomycota</taxon>
        <taxon>Pezizomycotina</taxon>
        <taxon>Leotiomycetes</taxon>
        <taxon>Helotiales</taxon>
        <taxon>Lachnaceae</taxon>
        <taxon>Lachnellula</taxon>
    </lineage>
</organism>
<sequence length="278" mass="30068">MPRTKAALTNGKRSINNRGAITKQKPKARPTRKPSAASPQEEYSMKHWPSESSLYFKDCAVWDEKKLVGNVKSIAFNYEFDIREYGHQFQLHTNNESLIKGSQHLDAIVAAGPEFCRSICQFNCGDSESGRGSSLSDAAVSRLTAACPNLVHIDMDSARDLTGAALLAICRNCPNIEFISIDGNDKCQGHIGGTALDTLRADKKLAKELRVLHLVDQSSSLDKAVKALSKARKKLEITVGDTDKWGDGTIDKYLGGKMDVLGGCGFGGFGGFGGLGAW</sequence>
<reference evidence="2 3" key="1">
    <citation type="submission" date="2018-05" db="EMBL/GenBank/DDBJ databases">
        <title>Whole genome sequencing for identification of molecular markers to develop diagnostic detection tools for the regulated plant pathogen Lachnellula willkommii.</title>
        <authorList>
            <person name="Giroux E."/>
            <person name="Bilodeau G."/>
        </authorList>
    </citation>
    <scope>NUCLEOTIDE SEQUENCE [LARGE SCALE GENOMIC DNA]</scope>
    <source>
        <strain evidence="2 3">CBS 625.97</strain>
    </source>
</reference>
<protein>
    <submittedName>
        <fullName evidence="2">Uncharacterized protein</fullName>
    </submittedName>
</protein>